<sequence>MVLDNTIEYLRDPADPSHLTEDTRELGLVVCRGPSVELVCPADGMEVMRDFCEVLYSKQASLVCYVYV</sequence>
<evidence type="ECO:0000313" key="1">
    <source>
        <dbReference type="EMBL" id="CDS24372.1"/>
    </source>
</evidence>
<accession>A0A068WW80</accession>
<reference evidence="1" key="2">
    <citation type="submission" date="2014-06" db="EMBL/GenBank/DDBJ databases">
        <authorList>
            <person name="Aslett M."/>
        </authorList>
    </citation>
    <scope>NUCLEOTIDE SEQUENCE</scope>
</reference>
<reference evidence="1 2" key="1">
    <citation type="journal article" date="2013" name="Nature">
        <title>The genomes of four tapeworm species reveal adaptations to parasitism.</title>
        <authorList>
            <person name="Tsai I.J."/>
            <person name="Zarowiecki M."/>
            <person name="Holroyd N."/>
            <person name="Garciarrubio A."/>
            <person name="Sanchez-Flores A."/>
            <person name="Brooks K.L."/>
            <person name="Tracey A."/>
            <person name="Bobes R.J."/>
            <person name="Fragoso G."/>
            <person name="Sciutto E."/>
            <person name="Aslett M."/>
            <person name="Beasley H."/>
            <person name="Bennett H.M."/>
            <person name="Cai J."/>
            <person name="Camicia F."/>
            <person name="Clark R."/>
            <person name="Cucher M."/>
            <person name="De Silva N."/>
            <person name="Day T.A."/>
            <person name="Deplazes P."/>
            <person name="Estrada K."/>
            <person name="Fernandez C."/>
            <person name="Holland P.W."/>
            <person name="Hou J."/>
            <person name="Hu S."/>
            <person name="Huckvale T."/>
            <person name="Hung S.S."/>
            <person name="Kamenetzky L."/>
            <person name="Keane J.A."/>
            <person name="Kiss F."/>
            <person name="Koziol U."/>
            <person name="Lambert O."/>
            <person name="Liu K."/>
            <person name="Luo X."/>
            <person name="Luo Y."/>
            <person name="Macchiaroli N."/>
            <person name="Nichol S."/>
            <person name="Paps J."/>
            <person name="Parkinson J."/>
            <person name="Pouchkina-Stantcheva N."/>
            <person name="Riddiford N."/>
            <person name="Rosenzvit M."/>
            <person name="Salinas G."/>
            <person name="Wasmuth J.D."/>
            <person name="Zamanian M."/>
            <person name="Zheng Y."/>
            <person name="Cai X."/>
            <person name="Soberon X."/>
            <person name="Olson P.D."/>
            <person name="Laclette J.P."/>
            <person name="Brehm K."/>
            <person name="Berriman M."/>
            <person name="Garciarrubio A."/>
            <person name="Bobes R.J."/>
            <person name="Fragoso G."/>
            <person name="Sanchez-Flores A."/>
            <person name="Estrada K."/>
            <person name="Cevallos M.A."/>
            <person name="Morett E."/>
            <person name="Gonzalez V."/>
            <person name="Portillo T."/>
            <person name="Ochoa-Leyva A."/>
            <person name="Jose M.V."/>
            <person name="Sciutto E."/>
            <person name="Landa A."/>
            <person name="Jimenez L."/>
            <person name="Valdes V."/>
            <person name="Carrero J.C."/>
            <person name="Larralde C."/>
            <person name="Morales-Montor J."/>
            <person name="Limon-Lason J."/>
            <person name="Soberon X."/>
            <person name="Laclette J.P."/>
        </authorList>
    </citation>
    <scope>NUCLEOTIDE SEQUENCE [LARGE SCALE GENOMIC DNA]</scope>
</reference>
<protein>
    <submittedName>
        <fullName evidence="1 3">U6 snRNA associated Sm protein LSm7</fullName>
    </submittedName>
</protein>
<dbReference type="AlphaFoldDB" id="A0A068WW80"/>
<dbReference type="SUPFAM" id="SSF50182">
    <property type="entry name" value="Sm-like ribonucleoproteins"/>
    <property type="match status" value="1"/>
</dbReference>
<dbReference type="InterPro" id="IPR010920">
    <property type="entry name" value="LSM_dom_sf"/>
</dbReference>
<dbReference type="EMBL" id="LK028603">
    <property type="protein sequence ID" value="CDS24372.1"/>
    <property type="molecule type" value="Genomic_DNA"/>
</dbReference>
<name>A0A068WW80_ECHGR</name>
<evidence type="ECO:0000313" key="2">
    <source>
        <dbReference type="Proteomes" id="UP000492820"/>
    </source>
</evidence>
<gene>
    <name evidence="1" type="ORF">EgrG_000150900</name>
</gene>
<dbReference type="WBParaSite" id="EgrG_000150900">
    <property type="protein sequence ID" value="EgrG_000150900"/>
    <property type="gene ID" value="EgrG_000150900"/>
</dbReference>
<dbReference type="Proteomes" id="UP000492820">
    <property type="component" value="Unassembled WGS sequence"/>
</dbReference>
<dbReference type="OrthoDB" id="2146at2759"/>
<dbReference type="Gene3D" id="2.30.30.100">
    <property type="match status" value="1"/>
</dbReference>
<evidence type="ECO:0000313" key="3">
    <source>
        <dbReference type="WBParaSite" id="EgrG_000150900"/>
    </source>
</evidence>
<organism evidence="1">
    <name type="scientific">Echinococcus granulosus</name>
    <name type="common">Hydatid tapeworm</name>
    <dbReference type="NCBI Taxonomy" id="6210"/>
    <lineage>
        <taxon>Eukaryota</taxon>
        <taxon>Metazoa</taxon>
        <taxon>Spiralia</taxon>
        <taxon>Lophotrochozoa</taxon>
        <taxon>Platyhelminthes</taxon>
        <taxon>Cestoda</taxon>
        <taxon>Eucestoda</taxon>
        <taxon>Cyclophyllidea</taxon>
        <taxon>Taeniidae</taxon>
        <taxon>Echinococcus</taxon>
        <taxon>Echinococcus granulosus group</taxon>
    </lineage>
</organism>
<reference evidence="3" key="3">
    <citation type="submission" date="2020-10" db="UniProtKB">
        <authorList>
            <consortium name="WormBaseParasite"/>
        </authorList>
    </citation>
    <scope>IDENTIFICATION</scope>
</reference>
<proteinExistence type="predicted"/>